<sequence>MTQVKITEEEILGDVALDNELKARFDTDFQNFCQSLKRRGMALILLHEAVVAQNVRKMEMMGRIHAQTELLNRIAEISKQIESSSPQDLKQIQEQIDQFEKKSENLRTELENGFEQQYNARDDLAMKYKGEMKQRKEELTKQLNEMDSLREQLNLKRQDLVTAQIRFTQALALAAVSFNNKIQSDESDR</sequence>
<dbReference type="AlphaFoldDB" id="A0A5J4ULI1"/>
<dbReference type="EMBL" id="SNRW01014397">
    <property type="protein sequence ID" value="KAA6371506.1"/>
    <property type="molecule type" value="Genomic_DNA"/>
</dbReference>
<proteinExistence type="predicted"/>
<evidence type="ECO:0000256" key="1">
    <source>
        <dbReference type="SAM" id="Coils"/>
    </source>
</evidence>
<comment type="caution">
    <text evidence="2">The sequence shown here is derived from an EMBL/GenBank/DDBJ whole genome shotgun (WGS) entry which is preliminary data.</text>
</comment>
<dbReference type="Proteomes" id="UP000324800">
    <property type="component" value="Unassembled WGS sequence"/>
</dbReference>
<evidence type="ECO:0000313" key="2">
    <source>
        <dbReference type="EMBL" id="KAA6371506.1"/>
    </source>
</evidence>
<organism evidence="2 3">
    <name type="scientific">Streblomastix strix</name>
    <dbReference type="NCBI Taxonomy" id="222440"/>
    <lineage>
        <taxon>Eukaryota</taxon>
        <taxon>Metamonada</taxon>
        <taxon>Preaxostyla</taxon>
        <taxon>Oxymonadida</taxon>
        <taxon>Streblomastigidae</taxon>
        <taxon>Streblomastix</taxon>
    </lineage>
</organism>
<name>A0A5J4ULI1_9EUKA</name>
<keyword evidence="1" id="KW-0175">Coiled coil</keyword>
<feature type="coiled-coil region" evidence="1">
    <location>
        <begin position="89"/>
        <end position="166"/>
    </location>
</feature>
<protein>
    <submittedName>
        <fullName evidence="2">Uncharacterized protein</fullName>
    </submittedName>
</protein>
<evidence type="ECO:0000313" key="3">
    <source>
        <dbReference type="Proteomes" id="UP000324800"/>
    </source>
</evidence>
<reference evidence="2 3" key="1">
    <citation type="submission" date="2019-03" db="EMBL/GenBank/DDBJ databases">
        <title>Single cell metagenomics reveals metabolic interactions within the superorganism composed of flagellate Streblomastix strix and complex community of Bacteroidetes bacteria on its surface.</title>
        <authorList>
            <person name="Treitli S.C."/>
            <person name="Kolisko M."/>
            <person name="Husnik F."/>
            <person name="Keeling P."/>
            <person name="Hampl V."/>
        </authorList>
    </citation>
    <scope>NUCLEOTIDE SEQUENCE [LARGE SCALE GENOMIC DNA]</scope>
    <source>
        <strain evidence="2">ST1C</strain>
    </source>
</reference>
<gene>
    <name evidence="2" type="ORF">EZS28_032968</name>
</gene>
<accession>A0A5J4ULI1</accession>